<evidence type="ECO:0000256" key="1">
    <source>
        <dbReference type="ARBA" id="ARBA00001933"/>
    </source>
</evidence>
<evidence type="ECO:0000313" key="9">
    <source>
        <dbReference type="Proteomes" id="UP001153954"/>
    </source>
</evidence>
<sequence>MVFPASEVLDAWYWIAIDFGDSVDMAIVTTDAYISILLWYEDVEFDEFCDPDNPRKIKYDDILAASRRIAGTVVKTPCTRAHMSDKLGMEIYLKQEFMQYTGCFKERGVRNTLLLLSEEQKKIGVISASTGNHGLSMSYHTTQLGIPCIVVMPVRAPITKLTKCQSFGAKTLLHGENMAESKHYAMSLSKEKKLYYINGYDHPNVIEGQGTIGIEIIEQVPEVDAVLVPVGGGSLVTGIAIAIKHLKPDTEVYGIQTEKTYSMVEALKRNERVKITIDSTIADGLAVNLAGVNTFHNLKGGILDKMVIVKEDWVARGIMHLVEEERYVVEGSAAVTIASIMAGLFPNLKGKKVVCVLSGGNIDTTTLARVLERGMAAEGRLVKFKVTVSDRPGGMAELCGLLANLGVTLRDCIPERAWVKGDVFSVEMKVIVETRGWDHTKELVEIIKRKYKECVFPEMNEKQDKGPGAKRGPCLAPNPVCMQK</sequence>
<name>A0AAU9U5W0_EUPED</name>
<evidence type="ECO:0000313" key="8">
    <source>
        <dbReference type="EMBL" id="CAH2094553.1"/>
    </source>
</evidence>
<dbReference type="GO" id="GO:0006565">
    <property type="term" value="P:L-serine catabolic process"/>
    <property type="evidence" value="ECO:0007669"/>
    <property type="project" value="TreeGrafter"/>
</dbReference>
<dbReference type="GO" id="GO:0003941">
    <property type="term" value="F:L-serine ammonia-lyase activity"/>
    <property type="evidence" value="ECO:0007669"/>
    <property type="project" value="TreeGrafter"/>
</dbReference>
<dbReference type="PANTHER" id="PTHR48078:SF19">
    <property type="entry name" value="ACT DOMAIN-CONTAINING PROTEIN"/>
    <property type="match status" value="1"/>
</dbReference>
<evidence type="ECO:0000256" key="2">
    <source>
        <dbReference type="ARBA" id="ARBA00010869"/>
    </source>
</evidence>
<proteinExistence type="inferred from homology"/>
<evidence type="ECO:0000256" key="5">
    <source>
        <dbReference type="ARBA" id="ARBA00041766"/>
    </source>
</evidence>
<gene>
    <name evidence="8" type="ORF">EEDITHA_LOCUS10108</name>
</gene>
<keyword evidence="3" id="KW-0663">Pyridoxal phosphate</keyword>
<dbReference type="InterPro" id="IPR036052">
    <property type="entry name" value="TrpB-like_PALP_sf"/>
</dbReference>
<protein>
    <recommendedName>
        <fullName evidence="5">L-serine deaminase</fullName>
    </recommendedName>
    <alternativeName>
        <fullName evidence="6">L-threonine dehydratase</fullName>
    </alternativeName>
</protein>
<dbReference type="SUPFAM" id="SSF53686">
    <property type="entry name" value="Tryptophan synthase beta subunit-like PLP-dependent enzymes"/>
    <property type="match status" value="1"/>
</dbReference>
<dbReference type="GO" id="GO:0006567">
    <property type="term" value="P:L-threonine catabolic process"/>
    <property type="evidence" value="ECO:0007669"/>
    <property type="project" value="TreeGrafter"/>
</dbReference>
<evidence type="ECO:0000256" key="3">
    <source>
        <dbReference type="ARBA" id="ARBA00022898"/>
    </source>
</evidence>
<keyword evidence="9" id="KW-1185">Reference proteome</keyword>
<dbReference type="PANTHER" id="PTHR48078">
    <property type="entry name" value="THREONINE DEHYDRATASE, MITOCHONDRIAL-RELATED"/>
    <property type="match status" value="1"/>
</dbReference>
<comment type="caution">
    <text evidence="8">The sequence shown here is derived from an EMBL/GenBank/DDBJ whole genome shotgun (WGS) entry which is preliminary data.</text>
</comment>
<dbReference type="CDD" id="cd01562">
    <property type="entry name" value="Thr-dehyd"/>
    <property type="match status" value="1"/>
</dbReference>
<dbReference type="InterPro" id="IPR050147">
    <property type="entry name" value="Ser/Thr_Dehydratase"/>
</dbReference>
<dbReference type="CDD" id="cd04886">
    <property type="entry name" value="ACT_ThrD-II-like"/>
    <property type="match status" value="1"/>
</dbReference>
<feature type="domain" description="Tryptophan synthase beta chain-like PALP" evidence="7">
    <location>
        <begin position="72"/>
        <end position="359"/>
    </location>
</feature>
<reference evidence="8" key="1">
    <citation type="submission" date="2022-03" db="EMBL/GenBank/DDBJ databases">
        <authorList>
            <person name="Tunstrom K."/>
        </authorList>
    </citation>
    <scope>NUCLEOTIDE SEQUENCE</scope>
</reference>
<evidence type="ECO:0000259" key="7">
    <source>
        <dbReference type="Pfam" id="PF00291"/>
    </source>
</evidence>
<evidence type="ECO:0000256" key="4">
    <source>
        <dbReference type="ARBA" id="ARBA00023239"/>
    </source>
</evidence>
<dbReference type="AlphaFoldDB" id="A0AAU9U5W0"/>
<dbReference type="FunFam" id="3.40.50.1100:FF:000007">
    <property type="entry name" value="L-threonine dehydratase catabolic TdcB"/>
    <property type="match status" value="1"/>
</dbReference>
<dbReference type="InterPro" id="IPR001926">
    <property type="entry name" value="TrpB-like_PALP"/>
</dbReference>
<organism evidence="8 9">
    <name type="scientific">Euphydryas editha</name>
    <name type="common">Edith's checkerspot</name>
    <dbReference type="NCBI Taxonomy" id="104508"/>
    <lineage>
        <taxon>Eukaryota</taxon>
        <taxon>Metazoa</taxon>
        <taxon>Ecdysozoa</taxon>
        <taxon>Arthropoda</taxon>
        <taxon>Hexapoda</taxon>
        <taxon>Insecta</taxon>
        <taxon>Pterygota</taxon>
        <taxon>Neoptera</taxon>
        <taxon>Endopterygota</taxon>
        <taxon>Lepidoptera</taxon>
        <taxon>Glossata</taxon>
        <taxon>Ditrysia</taxon>
        <taxon>Papilionoidea</taxon>
        <taxon>Nymphalidae</taxon>
        <taxon>Nymphalinae</taxon>
        <taxon>Euphydryas</taxon>
    </lineage>
</organism>
<dbReference type="EMBL" id="CAKOGL010000014">
    <property type="protein sequence ID" value="CAH2094553.1"/>
    <property type="molecule type" value="Genomic_DNA"/>
</dbReference>
<accession>A0AAU9U5W0</accession>
<dbReference type="GO" id="GO:0009097">
    <property type="term" value="P:isoleucine biosynthetic process"/>
    <property type="evidence" value="ECO:0007669"/>
    <property type="project" value="TreeGrafter"/>
</dbReference>
<dbReference type="GO" id="GO:0004794">
    <property type="term" value="F:threonine deaminase activity"/>
    <property type="evidence" value="ECO:0007669"/>
    <property type="project" value="TreeGrafter"/>
</dbReference>
<keyword evidence="4" id="KW-0456">Lyase</keyword>
<comment type="cofactor">
    <cofactor evidence="1">
        <name>pyridoxal 5'-phosphate</name>
        <dbReference type="ChEBI" id="CHEBI:597326"/>
    </cofactor>
</comment>
<dbReference type="Gene3D" id="3.40.50.1100">
    <property type="match status" value="2"/>
</dbReference>
<dbReference type="InterPro" id="IPR044561">
    <property type="entry name" value="ACT_ThrD-II-like"/>
</dbReference>
<dbReference type="Pfam" id="PF00291">
    <property type="entry name" value="PALP"/>
    <property type="match status" value="1"/>
</dbReference>
<dbReference type="Proteomes" id="UP001153954">
    <property type="component" value="Unassembled WGS sequence"/>
</dbReference>
<evidence type="ECO:0000256" key="6">
    <source>
        <dbReference type="ARBA" id="ARBA00042605"/>
    </source>
</evidence>
<comment type="similarity">
    <text evidence="2">Belongs to the serine/threonine dehydratase family.</text>
</comment>